<evidence type="ECO:0000256" key="10">
    <source>
        <dbReference type="ARBA" id="ARBA00047639"/>
    </source>
</evidence>
<dbReference type="InterPro" id="IPR015807">
    <property type="entry name" value="His-tRNA-ligase"/>
</dbReference>
<evidence type="ECO:0000256" key="8">
    <source>
        <dbReference type="ARBA" id="ARBA00022917"/>
    </source>
</evidence>
<dbReference type="Proteomes" id="UP001612915">
    <property type="component" value="Unassembled WGS sequence"/>
</dbReference>
<dbReference type="RefSeq" id="WP_398283017.1">
    <property type="nucleotide sequence ID" value="NZ_JBITLV010000006.1"/>
</dbReference>
<comment type="subunit">
    <text evidence="2">Homodimer.</text>
</comment>
<evidence type="ECO:0000256" key="11">
    <source>
        <dbReference type="NCBIfam" id="TIGR00442"/>
    </source>
</evidence>
<evidence type="ECO:0000256" key="9">
    <source>
        <dbReference type="ARBA" id="ARBA00023146"/>
    </source>
</evidence>
<keyword evidence="15" id="KW-1185">Reference proteome</keyword>
<dbReference type="Pfam" id="PF03129">
    <property type="entry name" value="HGTP_anticodon"/>
    <property type="match status" value="1"/>
</dbReference>
<dbReference type="Pfam" id="PF13393">
    <property type="entry name" value="tRNA-synt_His"/>
    <property type="match status" value="1"/>
</dbReference>
<dbReference type="InterPro" id="IPR004516">
    <property type="entry name" value="HisRS/HisZ"/>
</dbReference>
<evidence type="ECO:0000256" key="12">
    <source>
        <dbReference type="SAM" id="MobiDB-lite"/>
    </source>
</evidence>
<reference evidence="14 15" key="1">
    <citation type="submission" date="2024-10" db="EMBL/GenBank/DDBJ databases">
        <title>The Natural Products Discovery Center: Release of the First 8490 Sequenced Strains for Exploring Actinobacteria Biosynthetic Diversity.</title>
        <authorList>
            <person name="Kalkreuter E."/>
            <person name="Kautsar S.A."/>
            <person name="Yang D."/>
            <person name="Bader C.D."/>
            <person name="Teijaro C.N."/>
            <person name="Fluegel L."/>
            <person name="Davis C.M."/>
            <person name="Simpson J.R."/>
            <person name="Lauterbach L."/>
            <person name="Steele A.D."/>
            <person name="Gui C."/>
            <person name="Meng S."/>
            <person name="Li G."/>
            <person name="Viehrig K."/>
            <person name="Ye F."/>
            <person name="Su P."/>
            <person name="Kiefer A.F."/>
            <person name="Nichols A."/>
            <person name="Cepeda A.J."/>
            <person name="Yan W."/>
            <person name="Fan B."/>
            <person name="Jiang Y."/>
            <person name="Adhikari A."/>
            <person name="Zheng C.-J."/>
            <person name="Schuster L."/>
            <person name="Cowan T.M."/>
            <person name="Smanski M.J."/>
            <person name="Chevrette M.G."/>
            <person name="De Carvalho L.P.S."/>
            <person name="Shen B."/>
        </authorList>
    </citation>
    <scope>NUCLEOTIDE SEQUENCE [LARGE SCALE GENOMIC DNA]</scope>
    <source>
        <strain evidence="14 15">NPDC049639</strain>
    </source>
</reference>
<keyword evidence="14" id="KW-0436">Ligase</keyword>
<sequence>MSRPTPLSGFPEWLPAERIVEQQVLDRLRHTFELWGYSSLETRAVEPMDQLLRKGEIDKEVYVLRRLQADPDDAGDSGLALHYDLTVPFARYVLERSGHLQFPLKRYQIQKCWRGERPQEGRYREFTQADIDVVGAGELPFHYETELPLVVFDALSGLLDVGLPPVKMHVNNRKVSQGFFRSLGFEDLAGVLRLVDKLDKIGPARVCEALVAELGATDAQAKAVLEFASITAEDGSVADRVRALGGSDPLLDEGLEELVRVVEAARQAAPGMLIADLKIARGLDYYTGTVYETSLVGHEDLGSVCSGGRYDNLASSGSDVYPGVGISVGVTRLLSRVFSQKLVTASRSVPTAVLVAVASEETRALSDAVAADLRLRGIATEVAPTATKYGKQIRHADRRGIPFVWFPSADDDGEPVHEVRDIRSGEQVPADPQGWEPPADDLRPRIVQA</sequence>
<accession>A0ABW8AR56</accession>
<dbReference type="GO" id="GO:0004821">
    <property type="term" value="F:histidine-tRNA ligase activity"/>
    <property type="evidence" value="ECO:0007669"/>
    <property type="project" value="UniProtKB-EC"/>
</dbReference>
<comment type="catalytic activity">
    <reaction evidence="10">
        <text>tRNA(His) + L-histidine + ATP = L-histidyl-tRNA(His) + AMP + diphosphate + H(+)</text>
        <dbReference type="Rhea" id="RHEA:17313"/>
        <dbReference type="Rhea" id="RHEA-COMP:9665"/>
        <dbReference type="Rhea" id="RHEA-COMP:9689"/>
        <dbReference type="ChEBI" id="CHEBI:15378"/>
        <dbReference type="ChEBI" id="CHEBI:30616"/>
        <dbReference type="ChEBI" id="CHEBI:33019"/>
        <dbReference type="ChEBI" id="CHEBI:57595"/>
        <dbReference type="ChEBI" id="CHEBI:78442"/>
        <dbReference type="ChEBI" id="CHEBI:78527"/>
        <dbReference type="ChEBI" id="CHEBI:456215"/>
        <dbReference type="EC" id="6.1.1.21"/>
    </reaction>
</comment>
<feature type="compositionally biased region" description="Basic and acidic residues" evidence="12">
    <location>
        <begin position="440"/>
        <end position="449"/>
    </location>
</feature>
<proteinExistence type="inferred from homology"/>
<dbReference type="InterPro" id="IPR004154">
    <property type="entry name" value="Anticodon-bd"/>
</dbReference>
<evidence type="ECO:0000256" key="6">
    <source>
        <dbReference type="ARBA" id="ARBA00022741"/>
    </source>
</evidence>
<keyword evidence="9" id="KW-0030">Aminoacyl-tRNA synthetase</keyword>
<keyword evidence="8" id="KW-0648">Protein biosynthesis</keyword>
<dbReference type="NCBIfam" id="TIGR00442">
    <property type="entry name" value="hisS"/>
    <property type="match status" value="1"/>
</dbReference>
<dbReference type="InterPro" id="IPR036621">
    <property type="entry name" value="Anticodon-bd_dom_sf"/>
</dbReference>
<dbReference type="PANTHER" id="PTHR11476:SF7">
    <property type="entry name" value="HISTIDINE--TRNA LIGASE"/>
    <property type="match status" value="1"/>
</dbReference>
<evidence type="ECO:0000313" key="15">
    <source>
        <dbReference type="Proteomes" id="UP001612915"/>
    </source>
</evidence>
<protein>
    <recommendedName>
        <fullName evidence="4 11">Histidine--tRNA ligase</fullName>
        <ecNumber evidence="3 11">6.1.1.21</ecNumber>
    </recommendedName>
</protein>
<dbReference type="EC" id="6.1.1.21" evidence="3 11"/>
<dbReference type="SUPFAM" id="SSF52954">
    <property type="entry name" value="Class II aaRS ABD-related"/>
    <property type="match status" value="1"/>
</dbReference>
<name>A0ABW8AR56_9ACTN</name>
<dbReference type="EMBL" id="JBITLV010000006">
    <property type="protein sequence ID" value="MFI7588869.1"/>
    <property type="molecule type" value="Genomic_DNA"/>
</dbReference>
<evidence type="ECO:0000256" key="5">
    <source>
        <dbReference type="ARBA" id="ARBA00022490"/>
    </source>
</evidence>
<dbReference type="InterPro" id="IPR006195">
    <property type="entry name" value="aa-tRNA-synth_II"/>
</dbReference>
<evidence type="ECO:0000313" key="14">
    <source>
        <dbReference type="EMBL" id="MFI7588869.1"/>
    </source>
</evidence>
<dbReference type="PROSITE" id="PS50862">
    <property type="entry name" value="AA_TRNA_LIGASE_II"/>
    <property type="match status" value="1"/>
</dbReference>
<evidence type="ECO:0000256" key="3">
    <source>
        <dbReference type="ARBA" id="ARBA00012815"/>
    </source>
</evidence>
<feature type="domain" description="Aminoacyl-transfer RNA synthetases class-II family profile" evidence="13">
    <location>
        <begin position="103"/>
        <end position="350"/>
    </location>
</feature>
<comment type="similarity">
    <text evidence="1">Belongs to the class-II aminoacyl-tRNA synthetase family.</text>
</comment>
<evidence type="ECO:0000259" key="13">
    <source>
        <dbReference type="PROSITE" id="PS50862"/>
    </source>
</evidence>
<dbReference type="SUPFAM" id="SSF55681">
    <property type="entry name" value="Class II aaRS and biotin synthetases"/>
    <property type="match status" value="1"/>
</dbReference>
<evidence type="ECO:0000256" key="7">
    <source>
        <dbReference type="ARBA" id="ARBA00022840"/>
    </source>
</evidence>
<dbReference type="CDD" id="cd00773">
    <property type="entry name" value="HisRS-like_core"/>
    <property type="match status" value="1"/>
</dbReference>
<keyword evidence="7" id="KW-0067">ATP-binding</keyword>
<comment type="caution">
    <text evidence="14">The sequence shown here is derived from an EMBL/GenBank/DDBJ whole genome shotgun (WGS) entry which is preliminary data.</text>
</comment>
<dbReference type="Gene3D" id="3.30.930.10">
    <property type="entry name" value="Bira Bifunctional Protein, Domain 2"/>
    <property type="match status" value="1"/>
</dbReference>
<evidence type="ECO:0000256" key="4">
    <source>
        <dbReference type="ARBA" id="ARBA00017399"/>
    </source>
</evidence>
<evidence type="ECO:0000256" key="2">
    <source>
        <dbReference type="ARBA" id="ARBA00011738"/>
    </source>
</evidence>
<dbReference type="PIRSF" id="PIRSF001549">
    <property type="entry name" value="His-tRNA_synth"/>
    <property type="match status" value="1"/>
</dbReference>
<dbReference type="PANTHER" id="PTHR11476">
    <property type="entry name" value="HISTIDYL-TRNA SYNTHETASE"/>
    <property type="match status" value="1"/>
</dbReference>
<evidence type="ECO:0000256" key="1">
    <source>
        <dbReference type="ARBA" id="ARBA00008226"/>
    </source>
</evidence>
<organism evidence="14 15">
    <name type="scientific">Spongisporangium articulatum</name>
    <dbReference type="NCBI Taxonomy" id="3362603"/>
    <lineage>
        <taxon>Bacteria</taxon>
        <taxon>Bacillati</taxon>
        <taxon>Actinomycetota</taxon>
        <taxon>Actinomycetes</taxon>
        <taxon>Kineosporiales</taxon>
        <taxon>Kineosporiaceae</taxon>
        <taxon>Spongisporangium</taxon>
    </lineage>
</organism>
<keyword evidence="5" id="KW-0963">Cytoplasm</keyword>
<gene>
    <name evidence="14" type="primary">hisS</name>
    <name evidence="14" type="ORF">ACIB24_17530</name>
</gene>
<feature type="compositionally biased region" description="Basic and acidic residues" evidence="12">
    <location>
        <begin position="414"/>
        <end position="424"/>
    </location>
</feature>
<keyword evidence="6" id="KW-0547">Nucleotide-binding</keyword>
<dbReference type="InterPro" id="IPR041715">
    <property type="entry name" value="HisRS-like_core"/>
</dbReference>
<feature type="region of interest" description="Disordered" evidence="12">
    <location>
        <begin position="412"/>
        <end position="449"/>
    </location>
</feature>
<dbReference type="Gene3D" id="3.40.50.800">
    <property type="entry name" value="Anticodon-binding domain"/>
    <property type="match status" value="1"/>
</dbReference>
<dbReference type="InterPro" id="IPR045864">
    <property type="entry name" value="aa-tRNA-synth_II/BPL/LPL"/>
</dbReference>